<evidence type="ECO:0000313" key="4">
    <source>
        <dbReference type="EMBL" id="MBY8881205.1"/>
    </source>
</evidence>
<keyword evidence="5" id="KW-1185">Reference proteome</keyword>
<reference evidence="4 5" key="1">
    <citation type="submission" date="2021-08" db="EMBL/GenBank/DDBJ databases">
        <title>WGS of actinomycetes from Thailand.</title>
        <authorList>
            <person name="Thawai C."/>
        </authorList>
    </citation>
    <scope>NUCLEOTIDE SEQUENCE [LARGE SCALE GENOMIC DNA]</scope>
    <source>
        <strain evidence="4 5">PLK6-54</strain>
    </source>
</reference>
<evidence type="ECO:0000313" key="5">
    <source>
        <dbReference type="Proteomes" id="UP000778578"/>
    </source>
</evidence>
<keyword evidence="2" id="KW-0012">Acyltransferase</keyword>
<dbReference type="EMBL" id="JAINZZ010000043">
    <property type="protein sequence ID" value="MBY8881205.1"/>
    <property type="molecule type" value="Genomic_DNA"/>
</dbReference>
<accession>A0ABS7QFJ3</accession>
<organism evidence="4 5">
    <name type="scientific">Actinacidiphila acidipaludis</name>
    <dbReference type="NCBI Taxonomy" id="2873382"/>
    <lineage>
        <taxon>Bacteria</taxon>
        <taxon>Bacillati</taxon>
        <taxon>Actinomycetota</taxon>
        <taxon>Actinomycetes</taxon>
        <taxon>Kitasatosporales</taxon>
        <taxon>Streptomycetaceae</taxon>
        <taxon>Actinacidiphila</taxon>
    </lineage>
</organism>
<dbReference type="Gene3D" id="3.40.630.30">
    <property type="match status" value="1"/>
</dbReference>
<evidence type="ECO:0000256" key="1">
    <source>
        <dbReference type="ARBA" id="ARBA00022679"/>
    </source>
</evidence>
<evidence type="ECO:0000259" key="3">
    <source>
        <dbReference type="PROSITE" id="PS51186"/>
    </source>
</evidence>
<evidence type="ECO:0000256" key="2">
    <source>
        <dbReference type="ARBA" id="ARBA00023315"/>
    </source>
</evidence>
<dbReference type="CDD" id="cd04301">
    <property type="entry name" value="NAT_SF"/>
    <property type="match status" value="1"/>
</dbReference>
<dbReference type="InterPro" id="IPR016181">
    <property type="entry name" value="Acyl_CoA_acyltransferase"/>
</dbReference>
<comment type="caution">
    <text evidence="4">The sequence shown here is derived from an EMBL/GenBank/DDBJ whole genome shotgun (WGS) entry which is preliminary data.</text>
</comment>
<dbReference type="InterPro" id="IPR000182">
    <property type="entry name" value="GNAT_dom"/>
</dbReference>
<dbReference type="PROSITE" id="PS51186">
    <property type="entry name" value="GNAT"/>
    <property type="match status" value="1"/>
</dbReference>
<feature type="domain" description="N-acetyltransferase" evidence="3">
    <location>
        <begin position="24"/>
        <end position="178"/>
    </location>
</feature>
<keyword evidence="1" id="KW-0808">Transferase</keyword>
<proteinExistence type="predicted"/>
<dbReference type="Proteomes" id="UP000778578">
    <property type="component" value="Unassembled WGS sequence"/>
</dbReference>
<dbReference type="PANTHER" id="PTHR43420">
    <property type="entry name" value="ACETYLTRANSFERASE"/>
    <property type="match status" value="1"/>
</dbReference>
<dbReference type="Pfam" id="PF00583">
    <property type="entry name" value="Acetyltransf_1"/>
    <property type="match status" value="1"/>
</dbReference>
<name>A0ABS7QFJ3_9ACTN</name>
<dbReference type="SUPFAM" id="SSF55729">
    <property type="entry name" value="Acyl-CoA N-acyltransferases (Nat)"/>
    <property type="match status" value="1"/>
</dbReference>
<protein>
    <submittedName>
        <fullName evidence="4">GNAT family N-acetyltransferase</fullName>
    </submittedName>
</protein>
<sequence length="181" mass="19426">MTDKALRFAPYVPRPPERHAPASAVVAEATGDDVPALAVLQAGARGGSAGDWEDRIRRARSGERSLVVTAKVSGEAVGYANVAFLPEHPADRAPAGSYLTGVTVAPAWRRRGVARLLTLRRMEWAGERDSAVWCLISARNRASLDLHRQLGFVRVLFGASFQGVAFTGGEGWLLRAAPRPS</sequence>
<dbReference type="InterPro" id="IPR050680">
    <property type="entry name" value="YpeA/RimI_acetyltransf"/>
</dbReference>
<gene>
    <name evidence="4" type="ORF">K7862_26730</name>
</gene>